<dbReference type="EMBL" id="JADJUC010000008">
    <property type="protein sequence ID" value="MBK8524263.1"/>
    <property type="molecule type" value="Genomic_DNA"/>
</dbReference>
<feature type="transmembrane region" description="Helical" evidence="6">
    <location>
        <begin position="498"/>
        <end position="518"/>
    </location>
</feature>
<dbReference type="Proteomes" id="UP000886689">
    <property type="component" value="Unassembled WGS sequence"/>
</dbReference>
<feature type="transmembrane region" description="Helical" evidence="6">
    <location>
        <begin position="376"/>
        <end position="400"/>
    </location>
</feature>
<gene>
    <name evidence="8" type="ORF">IPL58_09120</name>
</gene>
<keyword evidence="4 6" id="KW-1133">Transmembrane helix</keyword>
<feature type="transmembrane region" description="Helical" evidence="6">
    <location>
        <begin position="338"/>
        <end position="364"/>
    </location>
</feature>
<accession>A0A9D7PRL2</accession>
<organism evidence="8 9">
    <name type="scientific">Candidatus Proximibacter danicus</name>
    <dbReference type="NCBI Taxonomy" id="2954365"/>
    <lineage>
        <taxon>Bacteria</taxon>
        <taxon>Pseudomonadati</taxon>
        <taxon>Pseudomonadota</taxon>
        <taxon>Betaproteobacteria</taxon>
        <taxon>Candidatus Proximibacter</taxon>
    </lineage>
</organism>
<keyword evidence="3 6" id="KW-0812">Transmembrane</keyword>
<comment type="subcellular location">
    <subcellularLocation>
        <location evidence="1">Cell membrane</location>
        <topology evidence="1">Multi-pass membrane protein</topology>
    </subcellularLocation>
</comment>
<reference evidence="8" key="1">
    <citation type="submission" date="2020-10" db="EMBL/GenBank/DDBJ databases">
        <title>Connecting structure to function with the recovery of over 1000 high-quality activated sludge metagenome-assembled genomes encoding full-length rRNA genes using long-read sequencing.</title>
        <authorList>
            <person name="Singleton C.M."/>
            <person name="Petriglieri F."/>
            <person name="Kristensen J.M."/>
            <person name="Kirkegaard R.H."/>
            <person name="Michaelsen T.Y."/>
            <person name="Andersen M.H."/>
            <person name="Karst S.M."/>
            <person name="Dueholm M.S."/>
            <person name="Nielsen P.H."/>
            <person name="Albertsen M."/>
        </authorList>
    </citation>
    <scope>NUCLEOTIDE SEQUENCE</scope>
    <source>
        <strain evidence="8">Hirt_18-Q3-R61-65_BATAC.395</strain>
    </source>
</reference>
<evidence type="ECO:0000256" key="1">
    <source>
        <dbReference type="ARBA" id="ARBA00004651"/>
    </source>
</evidence>
<dbReference type="GO" id="GO:0005886">
    <property type="term" value="C:plasma membrane"/>
    <property type="evidence" value="ECO:0007669"/>
    <property type="project" value="UniProtKB-SubCell"/>
</dbReference>
<proteinExistence type="predicted"/>
<dbReference type="PANTHER" id="PTHR30287:SF1">
    <property type="entry name" value="INNER MEMBRANE PROTEIN"/>
    <property type="match status" value="1"/>
</dbReference>
<dbReference type="Pfam" id="PF02687">
    <property type="entry name" value="FtsX"/>
    <property type="match status" value="2"/>
</dbReference>
<feature type="transmembrane region" description="Helical" evidence="6">
    <location>
        <begin position="446"/>
        <end position="469"/>
    </location>
</feature>
<evidence type="ECO:0000256" key="4">
    <source>
        <dbReference type="ARBA" id="ARBA00022989"/>
    </source>
</evidence>
<evidence type="ECO:0000256" key="3">
    <source>
        <dbReference type="ARBA" id="ARBA00022692"/>
    </source>
</evidence>
<protein>
    <submittedName>
        <fullName evidence="8">FtsX-like permease family protein</fullName>
    </submittedName>
</protein>
<keyword evidence="2" id="KW-1003">Cell membrane</keyword>
<keyword evidence="5 6" id="KW-0472">Membrane</keyword>
<dbReference type="AlphaFoldDB" id="A0A9D7PRL2"/>
<feature type="transmembrane region" description="Helical" evidence="6">
    <location>
        <begin position="286"/>
        <end position="306"/>
    </location>
</feature>
<feature type="transmembrane region" description="Helical" evidence="6">
    <location>
        <begin position="786"/>
        <end position="813"/>
    </location>
</feature>
<feature type="domain" description="ABC3 transporter permease C-terminal" evidence="7">
    <location>
        <begin position="741"/>
        <end position="855"/>
    </location>
</feature>
<dbReference type="InterPro" id="IPR003838">
    <property type="entry name" value="ABC3_permease_C"/>
</dbReference>
<evidence type="ECO:0000313" key="8">
    <source>
        <dbReference type="EMBL" id="MBK8524263.1"/>
    </source>
</evidence>
<dbReference type="PANTHER" id="PTHR30287">
    <property type="entry name" value="MEMBRANE COMPONENT OF PREDICTED ABC SUPERFAMILY METABOLITE UPTAKE TRANSPORTER"/>
    <property type="match status" value="1"/>
</dbReference>
<sequence length="863" mass="93097">MRRVRQFPACRSSPFLVLRKRLRNCAQWIELKELTIAFRLLKRDSRAGELRLLAAAMVIAVAALSAVGFFADRVHQALEREAHQLLGADLLLTSDHAWPTAVIDEATRRGLRVAETRSFPSMVQFEGRAQLVDVKAVSAGYPLRGSLRLAPAPNVPDAAVAGIPGVGEIWGDERLATALTLNSGDSLAVGRSRLTMTGVLTLEPDRGVNFFGVAPRLLMNLADLDATGLVQVGSRVAYRLLLAGEGSSVADFQRWLEPRLARGERIEDARNARPEIRTALERAQRFLGLSALLTVVLAAVAVALAARRYSQRHLDPCAIMRCLGATQPFLLRVYLGQFALLGLIASVLGCAIGFVAHFALYVWLAELLATVLPSPSWLPAGQAAAVGLLLLFGFAVPPLLQLRRVPTMRVLRREFGPPGGALLGGYGLGLAALTGAMFWVAGDVVLGAWVVGGFVVALLFFAVVARLAIRLAARLRGGVHAAGGFGWRYGLANLERHALSSVVQIVALALGLMALLLLTATRGDLMEAWRRAMPPDAPNRFVVNIQPDQVSAIKKHLVAAGIDAEISPMVRGRLARLNGREVGIADYEDDRAKRLIEREFNLSMRADLPYGNTVVKGRWFNPDEMRRGVASVEDGLAKTLGIKVGDSMEFMIAGEPVAVEVVGLRKLDWDSMRVNFFVLTPPAVLQPYPTSFITSFHLPAGKGELINSLVREFPNLTVIDVAAIVRQLQSVIDQVAQAVQFIFLFTLAAGVMVLYAALGSAFEERRYELAVMRSLGARREQLRRALLAEFALVGGLAGAIAALGAVVIGQVLASKAFQFEVAISLWPFPVAILGGAAMVTLAGWLAARRLLGSSPLQVLRAGT</sequence>
<comment type="caution">
    <text evidence="8">The sequence shown here is derived from an EMBL/GenBank/DDBJ whole genome shotgun (WGS) entry which is preliminary data.</text>
</comment>
<evidence type="ECO:0000256" key="5">
    <source>
        <dbReference type="ARBA" id="ARBA00023136"/>
    </source>
</evidence>
<feature type="transmembrane region" description="Helical" evidence="6">
    <location>
        <begin position="825"/>
        <end position="847"/>
    </location>
</feature>
<name>A0A9D7PRL2_9PROT</name>
<evidence type="ECO:0000256" key="6">
    <source>
        <dbReference type="SAM" id="Phobius"/>
    </source>
</evidence>
<feature type="transmembrane region" description="Helical" evidence="6">
    <location>
        <begin position="738"/>
        <end position="758"/>
    </location>
</feature>
<feature type="transmembrane region" description="Helical" evidence="6">
    <location>
        <begin position="52"/>
        <end position="71"/>
    </location>
</feature>
<feature type="transmembrane region" description="Helical" evidence="6">
    <location>
        <begin position="421"/>
        <end position="440"/>
    </location>
</feature>
<evidence type="ECO:0000313" key="9">
    <source>
        <dbReference type="Proteomes" id="UP000886689"/>
    </source>
</evidence>
<evidence type="ECO:0000256" key="2">
    <source>
        <dbReference type="ARBA" id="ARBA00022475"/>
    </source>
</evidence>
<feature type="domain" description="ABC3 transporter permease C-terminal" evidence="7">
    <location>
        <begin position="290"/>
        <end position="405"/>
    </location>
</feature>
<dbReference type="InterPro" id="IPR038766">
    <property type="entry name" value="Membrane_comp_ABC_pdt"/>
</dbReference>
<evidence type="ECO:0000259" key="7">
    <source>
        <dbReference type="Pfam" id="PF02687"/>
    </source>
</evidence>